<comment type="caution">
    <text evidence="2">The sequence shown here is derived from an EMBL/GenBank/DDBJ whole genome shotgun (WGS) entry which is preliminary data.</text>
</comment>
<feature type="transmembrane region" description="Helical" evidence="1">
    <location>
        <begin position="164"/>
        <end position="182"/>
    </location>
</feature>
<dbReference type="Proteomes" id="UP000321960">
    <property type="component" value="Unassembled WGS sequence"/>
</dbReference>
<gene>
    <name evidence="3" type="ORF">GCM10007888_02760</name>
    <name evidence="2" type="ORF">MOX02_07240</name>
</gene>
<keyword evidence="5" id="KW-1185">Reference proteome</keyword>
<feature type="transmembrane region" description="Helical" evidence="1">
    <location>
        <begin position="64"/>
        <end position="83"/>
    </location>
</feature>
<dbReference type="AlphaFoldDB" id="A0A512IYA5"/>
<feature type="transmembrane region" description="Helical" evidence="1">
    <location>
        <begin position="216"/>
        <end position="238"/>
    </location>
</feature>
<reference evidence="2 4" key="3">
    <citation type="submission" date="2019-07" db="EMBL/GenBank/DDBJ databases">
        <title>Whole genome shotgun sequence of Methylobacterium oxalidis NBRC 107715.</title>
        <authorList>
            <person name="Hosoyama A."/>
            <person name="Uohara A."/>
            <person name="Ohji S."/>
            <person name="Ichikawa N."/>
        </authorList>
    </citation>
    <scope>NUCLEOTIDE SEQUENCE [LARGE SCALE GENOMIC DNA]</scope>
    <source>
        <strain evidence="2 4">NBRC 107715</strain>
    </source>
</reference>
<evidence type="ECO:0000313" key="2">
    <source>
        <dbReference type="EMBL" id="GEP02686.1"/>
    </source>
</evidence>
<reference evidence="3" key="1">
    <citation type="journal article" date="2014" name="Int. J. Syst. Evol. Microbiol.">
        <title>Complete genome of a new Firmicutes species belonging to the dominant human colonic microbiota ('Ruminococcus bicirculans') reveals two chromosomes and a selective capacity to utilize plant glucans.</title>
        <authorList>
            <consortium name="NISC Comparative Sequencing Program"/>
            <person name="Wegmann U."/>
            <person name="Louis P."/>
            <person name="Goesmann A."/>
            <person name="Henrissat B."/>
            <person name="Duncan S.H."/>
            <person name="Flint H.J."/>
        </authorList>
    </citation>
    <scope>NUCLEOTIDE SEQUENCE</scope>
    <source>
        <strain evidence="3">NBRC 107715</strain>
    </source>
</reference>
<keyword evidence="1" id="KW-0812">Transmembrane</keyword>
<name>A0A512IYA5_9HYPH</name>
<reference evidence="5" key="2">
    <citation type="journal article" date="2019" name="Int. J. Syst. Evol. Microbiol.">
        <title>The Global Catalogue of Microorganisms (GCM) 10K type strain sequencing project: providing services to taxonomists for standard genome sequencing and annotation.</title>
        <authorList>
            <consortium name="The Broad Institute Genomics Platform"/>
            <consortium name="The Broad Institute Genome Sequencing Center for Infectious Disease"/>
            <person name="Wu L."/>
            <person name="Ma J."/>
        </authorList>
    </citation>
    <scope>NUCLEOTIDE SEQUENCE [LARGE SCALE GENOMIC DNA]</scope>
    <source>
        <strain evidence="5">NBRC 107715</strain>
    </source>
</reference>
<evidence type="ECO:0000313" key="5">
    <source>
        <dbReference type="Proteomes" id="UP001156856"/>
    </source>
</evidence>
<evidence type="ECO:0000256" key="1">
    <source>
        <dbReference type="SAM" id="Phobius"/>
    </source>
</evidence>
<sequence length="372" mass="38746">MTAVSARVNAGRPAGAWPVDDRDFLQRAVARGIVSEAQATALAALRREEAPPISTDLTDDDERVRFVTGFADIFVTIGLILVLGTTGVLASSALGTPAAAALVAALSWGLAEVFSRRRRMALPSIVLLASFVCAAFAAVGSAISADLRFWSIVEGRAAPSEAGILAQIAAAAVSGVLAALHYRRFRVPITVAAGVAVLVVGAFGLLDALLPAEMPFLRSGLAAGLGLAVFALAMRFDLSDPERVTRRTDLAFWLHLLAAPLIVHPVLGFIQADGSGPATASLVLAIVLGLAVVALATDRRAILVSGLIYAGVALGTLISEAGFENWAIAYSLLVLGLFVLGLSIAWKDLRRLVLNRLPPSFAARLPHPIGAR</sequence>
<dbReference type="EMBL" id="BJZU01000006">
    <property type="protein sequence ID" value="GEP02686.1"/>
    <property type="molecule type" value="Genomic_DNA"/>
</dbReference>
<evidence type="ECO:0000313" key="4">
    <source>
        <dbReference type="Proteomes" id="UP000321960"/>
    </source>
</evidence>
<accession>A0A512IYA5</accession>
<feature type="transmembrane region" description="Helical" evidence="1">
    <location>
        <begin position="250"/>
        <end position="270"/>
    </location>
</feature>
<feature type="transmembrane region" description="Helical" evidence="1">
    <location>
        <begin position="189"/>
        <end position="210"/>
    </location>
</feature>
<proteinExistence type="predicted"/>
<protein>
    <recommendedName>
        <fullName evidence="6">DUF2157 domain-containing protein</fullName>
    </recommendedName>
</protein>
<feature type="transmembrane region" description="Helical" evidence="1">
    <location>
        <begin position="276"/>
        <end position="295"/>
    </location>
</feature>
<keyword evidence="1" id="KW-1133">Transmembrane helix</keyword>
<keyword evidence="1" id="KW-0472">Membrane</keyword>
<feature type="transmembrane region" description="Helical" evidence="1">
    <location>
        <begin position="302"/>
        <end position="321"/>
    </location>
</feature>
<organism evidence="2 4">
    <name type="scientific">Methylobacterium oxalidis</name>
    <dbReference type="NCBI Taxonomy" id="944322"/>
    <lineage>
        <taxon>Bacteria</taxon>
        <taxon>Pseudomonadati</taxon>
        <taxon>Pseudomonadota</taxon>
        <taxon>Alphaproteobacteria</taxon>
        <taxon>Hyphomicrobiales</taxon>
        <taxon>Methylobacteriaceae</taxon>
        <taxon>Methylobacterium</taxon>
    </lineage>
</organism>
<evidence type="ECO:0008006" key="6">
    <source>
        <dbReference type="Google" id="ProtNLM"/>
    </source>
</evidence>
<evidence type="ECO:0000313" key="3">
    <source>
        <dbReference type="EMBL" id="GLS61895.1"/>
    </source>
</evidence>
<feature type="transmembrane region" description="Helical" evidence="1">
    <location>
        <begin position="327"/>
        <end position="346"/>
    </location>
</feature>
<reference evidence="3" key="4">
    <citation type="submission" date="2023-01" db="EMBL/GenBank/DDBJ databases">
        <title>Draft genome sequence of Methylobacterium oxalidis strain NBRC 107715.</title>
        <authorList>
            <person name="Sun Q."/>
            <person name="Mori K."/>
        </authorList>
    </citation>
    <scope>NUCLEOTIDE SEQUENCE</scope>
    <source>
        <strain evidence="3">NBRC 107715</strain>
    </source>
</reference>
<dbReference type="Proteomes" id="UP001156856">
    <property type="component" value="Unassembled WGS sequence"/>
</dbReference>
<dbReference type="EMBL" id="BSPK01000004">
    <property type="protein sequence ID" value="GLS61895.1"/>
    <property type="molecule type" value="Genomic_DNA"/>
</dbReference>
<feature type="transmembrane region" description="Helical" evidence="1">
    <location>
        <begin position="89"/>
        <end position="110"/>
    </location>
</feature>
<feature type="transmembrane region" description="Helical" evidence="1">
    <location>
        <begin position="122"/>
        <end position="144"/>
    </location>
</feature>
<dbReference type="RefSeq" id="WP_238179673.1">
    <property type="nucleotide sequence ID" value="NZ_BJZU01000006.1"/>
</dbReference>